<evidence type="ECO:0000313" key="3">
    <source>
        <dbReference type="Proteomes" id="UP001218629"/>
    </source>
</evidence>
<organism evidence="2 3">
    <name type="scientific">Streptomyces yunnanensis</name>
    <dbReference type="NCBI Taxonomy" id="156453"/>
    <lineage>
        <taxon>Bacteria</taxon>
        <taxon>Bacillati</taxon>
        <taxon>Actinomycetota</taxon>
        <taxon>Actinomycetes</taxon>
        <taxon>Kitasatosporales</taxon>
        <taxon>Streptomycetaceae</taxon>
        <taxon>Streptomyces</taxon>
    </lineage>
</organism>
<reference evidence="2 3" key="1">
    <citation type="submission" date="2022-03" db="EMBL/GenBank/DDBJ databases">
        <title>Streptomyces yunnanensis P86,complete genome.</title>
        <authorList>
            <person name="Chen S."/>
            <person name="Zhang Q."/>
        </authorList>
    </citation>
    <scope>NUCLEOTIDE SEQUENCE [LARGE SCALE GENOMIC DNA]</scope>
    <source>
        <strain evidence="2 3">P86</strain>
    </source>
</reference>
<proteinExistence type="predicted"/>
<dbReference type="InterPro" id="IPR034154">
    <property type="entry name" value="TOPRIM_DnaG/twinkle"/>
</dbReference>
<feature type="domain" description="Toprim" evidence="1">
    <location>
        <begin position="116"/>
        <end position="201"/>
    </location>
</feature>
<sequence>MPATSQKSALAAEAQMYAQAYKGSPAEAYMVKRGLGQVAERFGIGYVSNPAPGHERIEGWLSIPYLRPAGPDYTTTIRFRCIEDHDCKDFGHGKYFGLPGVKPHLFNTQALVGESSYVAICEGEMDVLAAAACGIPAVGVAGVSGWRDHFRPAFFGYETVYLLADGDDAGQGLEFADKVAAQLTNAKVIPFSGHDVNSLLLAEGPESVRAKIGLS</sequence>
<dbReference type="CDD" id="cd01029">
    <property type="entry name" value="TOPRIM_primases"/>
    <property type="match status" value="1"/>
</dbReference>
<dbReference type="SUPFAM" id="SSF56731">
    <property type="entry name" value="DNA primase core"/>
    <property type="match status" value="1"/>
</dbReference>
<dbReference type="InterPro" id="IPR006171">
    <property type="entry name" value="TOPRIM_dom"/>
</dbReference>
<dbReference type="Proteomes" id="UP001218629">
    <property type="component" value="Chromosome"/>
</dbReference>
<dbReference type="RefSeq" id="WP_275306506.1">
    <property type="nucleotide sequence ID" value="NZ_CP095749.1"/>
</dbReference>
<protein>
    <submittedName>
        <fullName evidence="2">Toprim domain-containing protein</fullName>
    </submittedName>
</protein>
<name>A0ABY8A4C0_9ACTN</name>
<keyword evidence="3" id="KW-1185">Reference proteome</keyword>
<gene>
    <name evidence="2" type="ORF">MOV08_05130</name>
</gene>
<dbReference type="PROSITE" id="PS50880">
    <property type="entry name" value="TOPRIM"/>
    <property type="match status" value="1"/>
</dbReference>
<dbReference type="Gene3D" id="3.40.1360.10">
    <property type="match status" value="1"/>
</dbReference>
<evidence type="ECO:0000313" key="2">
    <source>
        <dbReference type="EMBL" id="WEB38745.1"/>
    </source>
</evidence>
<dbReference type="Pfam" id="PF13362">
    <property type="entry name" value="Toprim_3"/>
    <property type="match status" value="1"/>
</dbReference>
<accession>A0ABY8A4C0</accession>
<dbReference type="EMBL" id="CP095749">
    <property type="protein sequence ID" value="WEB38745.1"/>
    <property type="molecule type" value="Genomic_DNA"/>
</dbReference>
<evidence type="ECO:0000259" key="1">
    <source>
        <dbReference type="PROSITE" id="PS50880"/>
    </source>
</evidence>